<keyword evidence="4" id="KW-0805">Transcription regulation</keyword>
<evidence type="ECO:0000256" key="2">
    <source>
        <dbReference type="ARBA" id="ARBA00015075"/>
    </source>
</evidence>
<evidence type="ECO:0000256" key="7">
    <source>
        <dbReference type="ARBA" id="ARBA00033135"/>
    </source>
</evidence>
<evidence type="ECO:0000313" key="9">
    <source>
        <dbReference type="Proteomes" id="UP000323161"/>
    </source>
</evidence>
<gene>
    <name evidence="8" type="ORF">FWJ25_13865</name>
</gene>
<evidence type="ECO:0000256" key="5">
    <source>
        <dbReference type="ARBA" id="ARBA00023163"/>
    </source>
</evidence>
<dbReference type="GO" id="GO:0006276">
    <property type="term" value="P:plasmid maintenance"/>
    <property type="evidence" value="ECO:0007669"/>
    <property type="project" value="InterPro"/>
</dbReference>
<evidence type="ECO:0000256" key="6">
    <source>
        <dbReference type="ARBA" id="ARBA00029628"/>
    </source>
</evidence>
<dbReference type="GO" id="GO:0008657">
    <property type="term" value="F:DNA topoisomerase type II (double strand cut, ATP-hydrolyzing) inhibitor activity"/>
    <property type="evidence" value="ECO:0007669"/>
    <property type="project" value="InterPro"/>
</dbReference>
<sequence>MSQFTLYENTDKTTRKAYPYFLDVQTDLISVLNSRIVIPVIPAQNLEREAPEGLCPIFQIDSNEYALLTHQLTSAPTSILKRPVENLETFRDEIINAIDFLITGI</sequence>
<proteinExistence type="inferred from homology"/>
<keyword evidence="5" id="KW-0804">Transcription</keyword>
<evidence type="ECO:0000256" key="4">
    <source>
        <dbReference type="ARBA" id="ARBA00023015"/>
    </source>
</evidence>
<name>A0A5B0VFQ3_9GAMM</name>
<keyword evidence="9" id="KW-1185">Reference proteome</keyword>
<accession>A0A5B0VFQ3</accession>
<evidence type="ECO:0000313" key="8">
    <source>
        <dbReference type="EMBL" id="KAA1172891.1"/>
    </source>
</evidence>
<evidence type="ECO:0000256" key="3">
    <source>
        <dbReference type="ARBA" id="ARBA00022491"/>
    </source>
</evidence>
<dbReference type="SUPFAM" id="SSF50118">
    <property type="entry name" value="Cell growth inhibitor/plasmid maintenance toxic component"/>
    <property type="match status" value="1"/>
</dbReference>
<reference evidence="8 9" key="1">
    <citation type="submission" date="2019-08" db="EMBL/GenBank/DDBJ databases">
        <title>Marinobacter ZYF650 sp. nov., a marine bacterium isolated from seawater of the Mariana trench.</title>
        <authorList>
            <person name="Ahmad W."/>
        </authorList>
    </citation>
    <scope>NUCLEOTIDE SEQUENCE [LARGE SCALE GENOMIC DNA]</scope>
    <source>
        <strain evidence="8 9">ZYF650</strain>
    </source>
</reference>
<dbReference type="Proteomes" id="UP000323161">
    <property type="component" value="Unassembled WGS sequence"/>
</dbReference>
<dbReference type="Gene3D" id="2.30.30.110">
    <property type="match status" value="1"/>
</dbReference>
<organism evidence="8 9">
    <name type="scientific">Marinobacter salinexigens</name>
    <dbReference type="NCBI Taxonomy" id="2919747"/>
    <lineage>
        <taxon>Bacteria</taxon>
        <taxon>Pseudomonadati</taxon>
        <taxon>Pseudomonadota</taxon>
        <taxon>Gammaproteobacteria</taxon>
        <taxon>Pseudomonadales</taxon>
        <taxon>Marinobacteraceae</taxon>
        <taxon>Marinobacter</taxon>
    </lineage>
</organism>
<keyword evidence="3" id="KW-0678">Repressor</keyword>
<evidence type="ECO:0000256" key="1">
    <source>
        <dbReference type="ARBA" id="ARBA00005230"/>
    </source>
</evidence>
<comment type="caution">
    <text evidence="8">The sequence shown here is derived from an EMBL/GenBank/DDBJ whole genome shotgun (WGS) entry which is preliminary data.</text>
</comment>
<dbReference type="EMBL" id="VTUU01000006">
    <property type="protein sequence ID" value="KAA1172891.1"/>
    <property type="molecule type" value="Genomic_DNA"/>
</dbReference>
<dbReference type="AlphaFoldDB" id="A0A5B0VFQ3"/>
<dbReference type="Pfam" id="PF01845">
    <property type="entry name" value="CcdB"/>
    <property type="match status" value="1"/>
</dbReference>
<dbReference type="InterPro" id="IPR011067">
    <property type="entry name" value="Plasmid_toxin/cell-grow_inhib"/>
</dbReference>
<protein>
    <recommendedName>
        <fullName evidence="2">Toxin CcdB</fullName>
    </recommendedName>
    <alternativeName>
        <fullName evidence="7">Cytotoxic protein CcdB</fullName>
    </alternativeName>
    <alternativeName>
        <fullName evidence="6">Protein LetD</fullName>
    </alternativeName>
</protein>
<comment type="similarity">
    <text evidence="1">Belongs to the CcdB toxin family.</text>
</comment>
<dbReference type="RefSeq" id="WP_149600850.1">
    <property type="nucleotide sequence ID" value="NZ_VTUU01000006.1"/>
</dbReference>
<dbReference type="InterPro" id="IPR002712">
    <property type="entry name" value="CcdB"/>
</dbReference>